<name>A0A7Y6EFK7_9SPHN</name>
<proteinExistence type="predicted"/>
<comment type="caution">
    <text evidence="2">The sequence shown here is derived from an EMBL/GenBank/DDBJ whole genome shotgun (WGS) entry which is preliminary data.</text>
</comment>
<sequence length="167" mass="17894">MPYHKVPHWTPDNGLEVLTFGLGGETFALEAGIVREILDMMPVTMVPGADALAASVINFRGRIVPLADLRGSFGMEAHAATADSRIIVIELDMDGAPILIGLTADRVDEVTVLHAGDAEEAPVIGMRWPREHVRCLVRRGGDVVVLPDLAALFSRLTARGGEPVSVH</sequence>
<feature type="domain" description="CheW-like" evidence="1">
    <location>
        <begin position="14"/>
        <end position="158"/>
    </location>
</feature>
<evidence type="ECO:0000313" key="2">
    <source>
        <dbReference type="EMBL" id="NUU45485.1"/>
    </source>
</evidence>
<dbReference type="Gene3D" id="2.30.30.40">
    <property type="entry name" value="SH3 Domains"/>
    <property type="match status" value="1"/>
</dbReference>
<dbReference type="PANTHER" id="PTHR22617:SF23">
    <property type="entry name" value="CHEMOTAXIS PROTEIN CHEW"/>
    <property type="match status" value="1"/>
</dbReference>
<dbReference type="Pfam" id="PF01584">
    <property type="entry name" value="CheW"/>
    <property type="match status" value="1"/>
</dbReference>
<reference evidence="2 3" key="1">
    <citation type="submission" date="2020-05" db="EMBL/GenBank/DDBJ databases">
        <title>Genome Sequencing of Type Strains.</title>
        <authorList>
            <person name="Lemaire J.F."/>
            <person name="Inderbitzin P."/>
            <person name="Gregorio O.A."/>
            <person name="Collins S.B."/>
            <person name="Wespe N."/>
            <person name="Knight-Connoni V."/>
        </authorList>
    </citation>
    <scope>NUCLEOTIDE SEQUENCE [LARGE SCALE GENOMIC DNA]</scope>
    <source>
        <strain evidence="2 3">DSM 100049</strain>
    </source>
</reference>
<dbReference type="Proteomes" id="UP000536441">
    <property type="component" value="Unassembled WGS sequence"/>
</dbReference>
<evidence type="ECO:0000259" key="1">
    <source>
        <dbReference type="PROSITE" id="PS50851"/>
    </source>
</evidence>
<dbReference type="SMART" id="SM00260">
    <property type="entry name" value="CheW"/>
    <property type="match status" value="1"/>
</dbReference>
<evidence type="ECO:0000313" key="3">
    <source>
        <dbReference type="Proteomes" id="UP000536441"/>
    </source>
</evidence>
<accession>A0A7Y6EFK7</accession>
<dbReference type="GO" id="GO:0006935">
    <property type="term" value="P:chemotaxis"/>
    <property type="evidence" value="ECO:0007669"/>
    <property type="project" value="InterPro"/>
</dbReference>
<dbReference type="InterPro" id="IPR002545">
    <property type="entry name" value="CheW-lke_dom"/>
</dbReference>
<dbReference type="Gene3D" id="2.40.50.180">
    <property type="entry name" value="CheA-289, Domain 4"/>
    <property type="match status" value="1"/>
</dbReference>
<gene>
    <name evidence="2" type="ORF">HP438_00595</name>
</gene>
<dbReference type="GO" id="GO:0007165">
    <property type="term" value="P:signal transduction"/>
    <property type="evidence" value="ECO:0007669"/>
    <property type="project" value="InterPro"/>
</dbReference>
<keyword evidence="3" id="KW-1185">Reference proteome</keyword>
<dbReference type="AlphaFoldDB" id="A0A7Y6EFK7"/>
<dbReference type="PANTHER" id="PTHR22617">
    <property type="entry name" value="CHEMOTAXIS SENSOR HISTIDINE KINASE-RELATED"/>
    <property type="match status" value="1"/>
</dbReference>
<organism evidence="2 3">
    <name type="scientific">Sphingomonas zeae</name>
    <dbReference type="NCBI Taxonomy" id="1646122"/>
    <lineage>
        <taxon>Bacteria</taxon>
        <taxon>Pseudomonadati</taxon>
        <taxon>Pseudomonadota</taxon>
        <taxon>Alphaproteobacteria</taxon>
        <taxon>Sphingomonadales</taxon>
        <taxon>Sphingomonadaceae</taxon>
        <taxon>Sphingomonas</taxon>
    </lineage>
</organism>
<dbReference type="InterPro" id="IPR039315">
    <property type="entry name" value="CheW"/>
</dbReference>
<dbReference type="EMBL" id="JABMCH010000036">
    <property type="protein sequence ID" value="NUU45485.1"/>
    <property type="molecule type" value="Genomic_DNA"/>
</dbReference>
<protein>
    <submittedName>
        <fullName evidence="2">Chemotaxis protein CheW</fullName>
    </submittedName>
</protein>
<dbReference type="GO" id="GO:0005829">
    <property type="term" value="C:cytosol"/>
    <property type="evidence" value="ECO:0007669"/>
    <property type="project" value="TreeGrafter"/>
</dbReference>
<dbReference type="InterPro" id="IPR036061">
    <property type="entry name" value="CheW-like_dom_sf"/>
</dbReference>
<dbReference type="RefSeq" id="WP_175310311.1">
    <property type="nucleotide sequence ID" value="NZ_CBCRYR010000024.1"/>
</dbReference>
<dbReference type="PROSITE" id="PS50851">
    <property type="entry name" value="CHEW"/>
    <property type="match status" value="1"/>
</dbReference>
<dbReference type="SUPFAM" id="SSF50341">
    <property type="entry name" value="CheW-like"/>
    <property type="match status" value="1"/>
</dbReference>